<keyword evidence="5" id="KW-1185">Reference proteome</keyword>
<feature type="compositionally biased region" description="Low complexity" evidence="1">
    <location>
        <begin position="515"/>
        <end position="530"/>
    </location>
</feature>
<evidence type="ECO:0000256" key="2">
    <source>
        <dbReference type="SAM" id="Phobius"/>
    </source>
</evidence>
<dbReference type="GO" id="GO:0004439">
    <property type="term" value="F:phosphatidylinositol-4,5-bisphosphate 5-phosphatase activity"/>
    <property type="evidence" value="ECO:0007669"/>
    <property type="project" value="TreeGrafter"/>
</dbReference>
<dbReference type="PANTHER" id="PTHR11200:SF286">
    <property type="entry name" value="5-PHOSPHATASE, PUTATIVE (AFU_ORTHOLOGUE AFUA_5G07600)-RELATED"/>
    <property type="match status" value="1"/>
</dbReference>
<gene>
    <name evidence="4" type="ORF">C8A04DRAFT_26510</name>
</gene>
<dbReference type="Pfam" id="PF22669">
    <property type="entry name" value="Exo_endo_phos2"/>
    <property type="match status" value="1"/>
</dbReference>
<accession>A0AAN6ZPS1</accession>
<keyword evidence="4" id="KW-0378">Hydrolase</keyword>
<protein>
    <submittedName>
        <fullName evidence="4">Endonuclease/exonuclease/phosphatase</fullName>
    </submittedName>
</protein>
<feature type="compositionally biased region" description="Low complexity" evidence="1">
    <location>
        <begin position="406"/>
        <end position="420"/>
    </location>
</feature>
<dbReference type="RefSeq" id="XP_062639134.1">
    <property type="nucleotide sequence ID" value="XM_062779947.1"/>
</dbReference>
<dbReference type="GO" id="GO:0046856">
    <property type="term" value="P:phosphatidylinositol dephosphorylation"/>
    <property type="evidence" value="ECO:0007669"/>
    <property type="project" value="InterPro"/>
</dbReference>
<reference evidence="4" key="2">
    <citation type="submission" date="2023-05" db="EMBL/GenBank/DDBJ databases">
        <authorList>
            <consortium name="Lawrence Berkeley National Laboratory"/>
            <person name="Steindorff A."/>
            <person name="Hensen N."/>
            <person name="Bonometti L."/>
            <person name="Westerberg I."/>
            <person name="Brannstrom I.O."/>
            <person name="Guillou S."/>
            <person name="Cros-Aarteil S."/>
            <person name="Calhoun S."/>
            <person name="Haridas S."/>
            <person name="Kuo A."/>
            <person name="Mondo S."/>
            <person name="Pangilinan J."/>
            <person name="Riley R."/>
            <person name="Labutti K."/>
            <person name="Andreopoulos B."/>
            <person name="Lipzen A."/>
            <person name="Chen C."/>
            <person name="Yanf M."/>
            <person name="Daum C."/>
            <person name="Ng V."/>
            <person name="Clum A."/>
            <person name="Ohm R."/>
            <person name="Martin F."/>
            <person name="Silar P."/>
            <person name="Natvig D."/>
            <person name="Lalanne C."/>
            <person name="Gautier V."/>
            <person name="Ament-Velasquez S.L."/>
            <person name="Kruys A."/>
            <person name="Hutchinson M.I."/>
            <person name="Powell A.J."/>
            <person name="Barry K."/>
            <person name="Miller A.N."/>
            <person name="Grigoriev I.V."/>
            <person name="Debuchy R."/>
            <person name="Gladieux P."/>
            <person name="Thoren M.H."/>
            <person name="Johannesson H."/>
        </authorList>
    </citation>
    <scope>NUCLEOTIDE SEQUENCE</scope>
    <source>
        <strain evidence="4">CBS 141.50</strain>
    </source>
</reference>
<feature type="compositionally biased region" description="Low complexity" evidence="1">
    <location>
        <begin position="290"/>
        <end position="299"/>
    </location>
</feature>
<keyword evidence="2" id="KW-0472">Membrane</keyword>
<dbReference type="SMART" id="SM00128">
    <property type="entry name" value="IPPc"/>
    <property type="match status" value="1"/>
</dbReference>
<dbReference type="InterPro" id="IPR000300">
    <property type="entry name" value="IPPc"/>
</dbReference>
<feature type="domain" description="Inositol polyphosphate-related phosphatase" evidence="3">
    <location>
        <begin position="5"/>
        <end position="505"/>
    </location>
</feature>
<feature type="compositionally biased region" description="Acidic residues" evidence="1">
    <location>
        <begin position="272"/>
        <end position="289"/>
    </location>
</feature>
<dbReference type="AlphaFoldDB" id="A0AAN6ZPS1"/>
<feature type="transmembrane region" description="Helical" evidence="2">
    <location>
        <begin position="581"/>
        <end position="599"/>
    </location>
</feature>
<sequence>MAPPSTLDLFMLTFNCAKNFIDPPVFAAHLYGALEGQQRNATATSAAGSVGGQDGTAGGSPLPDLVVFSLQEVAPMSYSFIGSYCLNPYYARFGEALNLASAKLLRGGTQHRDDEADGVPPATENGDRLAGTTKTTGPTSSPYTLVRANNVGMTAILMYARDPTSVVQIEDGECGFGAADMGNKGAVGLRATWSGHDNKTTELTFVAAHFAAMEWNLKKRNANWRAIVSGMTFSNPRSVLPGVFPAYTGPPTLDRTGAGPAPVRLPTGESPEPSEEEQDEDEDDTDQDDAQPLLPQTDPATSANQTHPQTLAALHNLSVYKPTSYLFVAGDLNYRIDSSTPPPNSTFPSPDEADHSAPDHYSHFLPRDQLTRERQANRVLHGLSEAEIAFGPTYKFDLLSPGEEGAANQEEVAKAAAANNGRRDENGIPEPPEVIPWRFAPHRWPSWCDRILYLDVPAWASGAATSDGNDKSQARVDVSAYNAFPVLATSDHRPVFFRATVPLLGADEMRPPPDALSSATTTSSSSSLPPEDGTNTKPTLIDPRLRLPVAVDVHAWERRAAARRKELVMGWTAFVWSTREGVMVLATALLLGVGGWWLMQVR</sequence>
<proteinExistence type="predicted"/>
<dbReference type="PANTHER" id="PTHR11200">
    <property type="entry name" value="INOSITOL 5-PHOSPHATASE"/>
    <property type="match status" value="1"/>
</dbReference>
<evidence type="ECO:0000256" key="1">
    <source>
        <dbReference type="SAM" id="MobiDB-lite"/>
    </source>
</evidence>
<evidence type="ECO:0000259" key="3">
    <source>
        <dbReference type="SMART" id="SM00128"/>
    </source>
</evidence>
<feature type="region of interest" description="Disordered" evidence="1">
    <location>
        <begin position="339"/>
        <end position="363"/>
    </location>
</feature>
<reference evidence="4" key="1">
    <citation type="journal article" date="2023" name="Mol. Phylogenet. Evol.">
        <title>Genome-scale phylogeny and comparative genomics of the fungal order Sordariales.</title>
        <authorList>
            <person name="Hensen N."/>
            <person name="Bonometti L."/>
            <person name="Westerberg I."/>
            <person name="Brannstrom I.O."/>
            <person name="Guillou S."/>
            <person name="Cros-Aarteil S."/>
            <person name="Calhoun S."/>
            <person name="Haridas S."/>
            <person name="Kuo A."/>
            <person name="Mondo S."/>
            <person name="Pangilinan J."/>
            <person name="Riley R."/>
            <person name="LaButti K."/>
            <person name="Andreopoulos B."/>
            <person name="Lipzen A."/>
            <person name="Chen C."/>
            <person name="Yan M."/>
            <person name="Daum C."/>
            <person name="Ng V."/>
            <person name="Clum A."/>
            <person name="Steindorff A."/>
            <person name="Ohm R.A."/>
            <person name="Martin F."/>
            <person name="Silar P."/>
            <person name="Natvig D.O."/>
            <person name="Lalanne C."/>
            <person name="Gautier V."/>
            <person name="Ament-Velasquez S.L."/>
            <person name="Kruys A."/>
            <person name="Hutchinson M.I."/>
            <person name="Powell A.J."/>
            <person name="Barry K."/>
            <person name="Miller A.N."/>
            <person name="Grigoriev I.V."/>
            <person name="Debuchy R."/>
            <person name="Gladieux P."/>
            <person name="Hiltunen Thoren M."/>
            <person name="Johannesson H."/>
        </authorList>
    </citation>
    <scope>NUCLEOTIDE SEQUENCE</scope>
    <source>
        <strain evidence="4">CBS 141.50</strain>
    </source>
</reference>
<evidence type="ECO:0000313" key="4">
    <source>
        <dbReference type="EMBL" id="KAK4145763.1"/>
    </source>
</evidence>
<dbReference type="GeneID" id="87816560"/>
<dbReference type="InterPro" id="IPR046985">
    <property type="entry name" value="IP5"/>
</dbReference>
<dbReference type="SUPFAM" id="SSF56219">
    <property type="entry name" value="DNase I-like"/>
    <property type="match status" value="1"/>
</dbReference>
<dbReference type="GO" id="GO:0004519">
    <property type="term" value="F:endonuclease activity"/>
    <property type="evidence" value="ECO:0007669"/>
    <property type="project" value="UniProtKB-KW"/>
</dbReference>
<dbReference type="InterPro" id="IPR036691">
    <property type="entry name" value="Endo/exonu/phosph_ase_sf"/>
</dbReference>
<comment type="caution">
    <text evidence="4">The sequence shown here is derived from an EMBL/GenBank/DDBJ whole genome shotgun (WGS) entry which is preliminary data.</text>
</comment>
<feature type="region of interest" description="Disordered" evidence="1">
    <location>
        <begin position="405"/>
        <end position="429"/>
    </location>
</feature>
<feature type="region of interest" description="Disordered" evidence="1">
    <location>
        <begin position="508"/>
        <end position="540"/>
    </location>
</feature>
<keyword evidence="2" id="KW-1133">Transmembrane helix</keyword>
<evidence type="ECO:0000313" key="5">
    <source>
        <dbReference type="Proteomes" id="UP001302676"/>
    </source>
</evidence>
<organism evidence="4 5">
    <name type="scientific">Dichotomopilus funicola</name>
    <dbReference type="NCBI Taxonomy" id="1934379"/>
    <lineage>
        <taxon>Eukaryota</taxon>
        <taxon>Fungi</taxon>
        <taxon>Dikarya</taxon>
        <taxon>Ascomycota</taxon>
        <taxon>Pezizomycotina</taxon>
        <taxon>Sordariomycetes</taxon>
        <taxon>Sordariomycetidae</taxon>
        <taxon>Sordariales</taxon>
        <taxon>Chaetomiaceae</taxon>
        <taxon>Dichotomopilus</taxon>
    </lineage>
</organism>
<keyword evidence="2" id="KW-0812">Transmembrane</keyword>
<feature type="compositionally biased region" description="Basic and acidic residues" evidence="1">
    <location>
        <begin position="352"/>
        <end position="363"/>
    </location>
</feature>
<feature type="region of interest" description="Disordered" evidence="1">
    <location>
        <begin position="250"/>
        <end position="305"/>
    </location>
</feature>
<name>A0AAN6ZPS1_9PEZI</name>
<keyword evidence="4" id="KW-0255">Endonuclease</keyword>
<dbReference type="Gene3D" id="3.60.10.10">
    <property type="entry name" value="Endonuclease/exonuclease/phosphatase"/>
    <property type="match status" value="1"/>
</dbReference>
<feature type="region of interest" description="Disordered" evidence="1">
    <location>
        <begin position="110"/>
        <end position="140"/>
    </location>
</feature>
<keyword evidence="4" id="KW-0540">Nuclease</keyword>
<dbReference type="EMBL" id="MU853566">
    <property type="protein sequence ID" value="KAK4145763.1"/>
    <property type="molecule type" value="Genomic_DNA"/>
</dbReference>
<feature type="compositionally biased region" description="Low complexity" evidence="1">
    <location>
        <begin position="131"/>
        <end position="140"/>
    </location>
</feature>
<dbReference type="Proteomes" id="UP001302676">
    <property type="component" value="Unassembled WGS sequence"/>
</dbReference>